<name>A0A1H9I1M5_FLAFI</name>
<accession>A0A1H9I1M5</accession>
<sequence length="106" mass="12310">MGNIVATLCRSCGFKNEFRLGGGRFSYLTNCPVPAINKETLEFENINYFDHKDSGKYLFYSDNDLKGDNYNDKKFSNFDLYFNEEGNYCPSCKAKKLAFRITMYLD</sequence>
<dbReference type="Proteomes" id="UP000183658">
    <property type="component" value="Unassembled WGS sequence"/>
</dbReference>
<organism evidence="1 2">
    <name type="scientific">Flavobacterium frigoris</name>
    <dbReference type="NCBI Taxonomy" id="229204"/>
    <lineage>
        <taxon>Bacteria</taxon>
        <taxon>Pseudomonadati</taxon>
        <taxon>Bacteroidota</taxon>
        <taxon>Flavobacteriia</taxon>
        <taxon>Flavobacteriales</taxon>
        <taxon>Flavobacteriaceae</taxon>
        <taxon>Flavobacterium</taxon>
    </lineage>
</organism>
<protein>
    <submittedName>
        <fullName evidence="1">Uncharacterized protein</fullName>
    </submittedName>
</protein>
<dbReference type="OrthoDB" id="1358141at2"/>
<keyword evidence="2" id="KW-1185">Reference proteome</keyword>
<evidence type="ECO:0000313" key="2">
    <source>
        <dbReference type="Proteomes" id="UP000183658"/>
    </source>
</evidence>
<dbReference type="EMBL" id="FOFZ01000003">
    <property type="protein sequence ID" value="SEQ68443.1"/>
    <property type="molecule type" value="Genomic_DNA"/>
</dbReference>
<dbReference type="RefSeq" id="WP_074722659.1">
    <property type="nucleotide sequence ID" value="NZ_CBCRVS010000012.1"/>
</dbReference>
<evidence type="ECO:0000313" key="1">
    <source>
        <dbReference type="EMBL" id="SEQ68443.1"/>
    </source>
</evidence>
<proteinExistence type="predicted"/>
<gene>
    <name evidence="1" type="ORF">SAMN05444355_103330</name>
</gene>
<dbReference type="AlphaFoldDB" id="A0A1H9I1M5"/>
<reference evidence="2" key="1">
    <citation type="submission" date="2016-10" db="EMBL/GenBank/DDBJ databases">
        <authorList>
            <person name="Varghese N."/>
            <person name="Submissions S."/>
        </authorList>
    </citation>
    <scope>NUCLEOTIDE SEQUENCE [LARGE SCALE GENOMIC DNA]</scope>
    <source>
        <strain evidence="2">DSM 15719</strain>
    </source>
</reference>